<dbReference type="InterPro" id="IPR027640">
    <property type="entry name" value="Kinesin-like_fam"/>
</dbReference>
<evidence type="ECO:0000256" key="8">
    <source>
        <dbReference type="RuleBase" id="RU000394"/>
    </source>
</evidence>
<dbReference type="SUPFAM" id="SSF47781">
    <property type="entry name" value="RuvA domain 2-like"/>
    <property type="match status" value="1"/>
</dbReference>
<dbReference type="OrthoDB" id="6237065at2759"/>
<keyword evidence="8" id="KW-0493">Microtubule</keyword>
<evidence type="ECO:0000313" key="12">
    <source>
        <dbReference type="RefSeq" id="XP_030749096.1"/>
    </source>
</evidence>
<keyword evidence="3 7" id="KW-0547">Nucleotide-binding</keyword>
<dbReference type="InParanoid" id="A0A6J2XD72"/>
<dbReference type="GO" id="GO:0003777">
    <property type="term" value="F:microtubule motor activity"/>
    <property type="evidence" value="ECO:0007669"/>
    <property type="project" value="InterPro"/>
</dbReference>
<dbReference type="GO" id="GO:0008017">
    <property type="term" value="F:microtubule binding"/>
    <property type="evidence" value="ECO:0007669"/>
    <property type="project" value="InterPro"/>
</dbReference>
<keyword evidence="2" id="KW-0963">Cytoplasm</keyword>
<organism evidence="11 12">
    <name type="scientific">Sitophilus oryzae</name>
    <name type="common">Rice weevil</name>
    <name type="synonym">Curculio oryzae</name>
    <dbReference type="NCBI Taxonomy" id="7048"/>
    <lineage>
        <taxon>Eukaryota</taxon>
        <taxon>Metazoa</taxon>
        <taxon>Ecdysozoa</taxon>
        <taxon>Arthropoda</taxon>
        <taxon>Hexapoda</taxon>
        <taxon>Insecta</taxon>
        <taxon>Pterygota</taxon>
        <taxon>Neoptera</taxon>
        <taxon>Endopterygota</taxon>
        <taxon>Coleoptera</taxon>
        <taxon>Polyphaga</taxon>
        <taxon>Cucujiformia</taxon>
        <taxon>Curculionidae</taxon>
        <taxon>Dryophthorinae</taxon>
        <taxon>Sitophilus</taxon>
    </lineage>
</organism>
<dbReference type="CTD" id="32107"/>
<feature type="binding site" evidence="7">
    <location>
        <begin position="85"/>
        <end position="92"/>
    </location>
    <ligand>
        <name>ATP</name>
        <dbReference type="ChEBI" id="CHEBI:30616"/>
    </ligand>
</feature>
<feature type="domain" description="Kinesin motor" evidence="10">
    <location>
        <begin position="8"/>
        <end position="320"/>
    </location>
</feature>
<name>A0A6J2XD72_SITOR</name>
<dbReference type="KEGG" id="soy:115877122"/>
<reference evidence="12" key="1">
    <citation type="submission" date="2025-08" db="UniProtKB">
        <authorList>
            <consortium name="RefSeq"/>
        </authorList>
    </citation>
    <scope>IDENTIFICATION</scope>
    <source>
        <tissue evidence="12">Gonads</tissue>
    </source>
</reference>
<dbReference type="GO" id="GO:0005875">
    <property type="term" value="C:microtubule associated complex"/>
    <property type="evidence" value="ECO:0007669"/>
    <property type="project" value="TreeGrafter"/>
</dbReference>
<dbReference type="PROSITE" id="PS50067">
    <property type="entry name" value="KINESIN_MOTOR_2"/>
    <property type="match status" value="1"/>
</dbReference>
<dbReference type="Gene3D" id="3.40.850.10">
    <property type="entry name" value="Kinesin motor domain"/>
    <property type="match status" value="1"/>
</dbReference>
<dbReference type="GeneID" id="115877122"/>
<dbReference type="Gene3D" id="1.10.150.280">
    <property type="entry name" value="AF1531-like domain"/>
    <property type="match status" value="1"/>
</dbReference>
<dbReference type="InterPro" id="IPR019821">
    <property type="entry name" value="Kinesin_motor_CS"/>
</dbReference>
<gene>
    <name evidence="12" type="primary">LOC115877122</name>
</gene>
<dbReference type="Pfam" id="PF00225">
    <property type="entry name" value="Kinesin"/>
    <property type="match status" value="1"/>
</dbReference>
<dbReference type="GO" id="GO:0051231">
    <property type="term" value="P:spindle elongation"/>
    <property type="evidence" value="ECO:0007669"/>
    <property type="project" value="TreeGrafter"/>
</dbReference>
<evidence type="ECO:0000256" key="7">
    <source>
        <dbReference type="PROSITE-ProRule" id="PRU00283"/>
    </source>
</evidence>
<dbReference type="InterPro" id="IPR010994">
    <property type="entry name" value="RuvA_2-like"/>
</dbReference>
<dbReference type="GO" id="GO:0005874">
    <property type="term" value="C:microtubule"/>
    <property type="evidence" value="ECO:0007669"/>
    <property type="project" value="UniProtKB-KW"/>
</dbReference>
<dbReference type="GO" id="GO:0005524">
    <property type="term" value="F:ATP binding"/>
    <property type="evidence" value="ECO:0007669"/>
    <property type="project" value="UniProtKB-UniRule"/>
</dbReference>
<dbReference type="GO" id="GO:0007018">
    <property type="term" value="P:microtubule-based movement"/>
    <property type="evidence" value="ECO:0007669"/>
    <property type="project" value="InterPro"/>
</dbReference>
<dbReference type="PANTHER" id="PTHR47969:SF15">
    <property type="entry name" value="CHROMOSOME-ASSOCIATED KINESIN KIF4A-RELATED"/>
    <property type="match status" value="1"/>
</dbReference>
<dbReference type="GO" id="GO:0007052">
    <property type="term" value="P:mitotic spindle organization"/>
    <property type="evidence" value="ECO:0007669"/>
    <property type="project" value="TreeGrafter"/>
</dbReference>
<evidence type="ECO:0000256" key="6">
    <source>
        <dbReference type="ARBA" id="ARBA00023212"/>
    </source>
</evidence>
<feature type="compositionally biased region" description="Basic residues" evidence="9">
    <location>
        <begin position="669"/>
        <end position="684"/>
    </location>
</feature>
<keyword evidence="4 7" id="KW-0067">ATP-binding</keyword>
<dbReference type="FunCoup" id="A0A6J2XD72">
    <property type="interactions" value="85"/>
</dbReference>
<feature type="region of interest" description="Disordered" evidence="9">
    <location>
        <begin position="434"/>
        <end position="454"/>
    </location>
</feature>
<evidence type="ECO:0000256" key="3">
    <source>
        <dbReference type="ARBA" id="ARBA00022741"/>
    </source>
</evidence>
<dbReference type="PANTHER" id="PTHR47969">
    <property type="entry name" value="CHROMOSOME-ASSOCIATED KINESIN KIF4A-RELATED"/>
    <property type="match status" value="1"/>
</dbReference>
<dbReference type="PROSITE" id="PS00411">
    <property type="entry name" value="KINESIN_MOTOR_1"/>
    <property type="match status" value="1"/>
</dbReference>
<evidence type="ECO:0000256" key="4">
    <source>
        <dbReference type="ARBA" id="ARBA00022840"/>
    </source>
</evidence>
<evidence type="ECO:0000256" key="2">
    <source>
        <dbReference type="ARBA" id="ARBA00022490"/>
    </source>
</evidence>
<evidence type="ECO:0000256" key="9">
    <source>
        <dbReference type="SAM" id="MobiDB-lite"/>
    </source>
</evidence>
<dbReference type="InterPro" id="IPR027417">
    <property type="entry name" value="P-loop_NTPase"/>
</dbReference>
<dbReference type="RefSeq" id="XP_030749096.1">
    <property type="nucleotide sequence ID" value="XM_030893236.1"/>
</dbReference>
<sequence>MEVSKKECITVSIRIKPTLKSKDTSCIQVISKEPPVLAIPERSQAYHFDNIFSDEIDQEEIYDKTVKPLVDHVKKGYNCTVFAYGQTGTGKTYTMGTGFQGLDDLSHVGIIPRVLNDIFTNHADNNEFVDIGISFLEIYNEKVFDLLQPDRKTPLSVSGFVVQDMAIKIIDSIDSAMMLLELGSKKRHVAETKQNINSSRSHAIFTVYFTGRNGTEEVKGKINLVDLAGSESVRKTGNTGSTFQEGVSINKGLLSIGQVISALSMKSAYIPYRQTMITSILQGSLNVDNYISLIACVSASSDNITETLQTLDFSQRAKKIRSNPEVNQIITKYKKEHSSAIRTPLKRQTTTPLKTPARKKTIFSMPLINEANQSQIDNSNQISVCSSSVTSIMSNYMDITQETLSPVIRKYITKMEVSIMDKLESVIKNSLKTPAKSSPLAAPLQADKENTPGMSWNKIQNEVSKLVKSEIAQLKVKTVRATSSPIDGAKIKRVLEYDSPADEINNTAISETDSNKDFGFKMPMIPTKKYKQSKNLQNSALEIEPTGQMPRRSMRLSMKKHDASNVSDMSFDSTMTKDESSFIQQPEASEQSGFLFGDQLPIATPRRSTRLSKKPTEDIDLNTTKNSCDISCSSLLNSSERNLLNAVRSKKKNIAVVRKSVGFITKYKSPKTKKKRKGAKKSPVHKLISQSKSRDSPRTVHSKAVLKILNDGNLKDLGTLHSVGAKTGEQILLYRKLKGSFNEIEDLSLVPGWGTKKFERFMTLNLLKM</sequence>
<dbReference type="InterPro" id="IPR036961">
    <property type="entry name" value="Kinesin_motor_dom_sf"/>
</dbReference>
<keyword evidence="5" id="KW-0175">Coiled coil</keyword>
<protein>
    <recommendedName>
        <fullName evidence="8">Kinesin-like protein</fullName>
    </recommendedName>
</protein>
<comment type="subcellular location">
    <subcellularLocation>
        <location evidence="1">Cytoplasm</location>
        <location evidence="1">Cytoskeleton</location>
    </subcellularLocation>
</comment>
<dbReference type="Pfam" id="PF12836">
    <property type="entry name" value="HHH_3"/>
    <property type="match status" value="1"/>
</dbReference>
<dbReference type="SUPFAM" id="SSF52540">
    <property type="entry name" value="P-loop containing nucleoside triphosphate hydrolases"/>
    <property type="match status" value="1"/>
</dbReference>
<dbReference type="PRINTS" id="PR00380">
    <property type="entry name" value="KINESINHEAVY"/>
</dbReference>
<dbReference type="InterPro" id="IPR001752">
    <property type="entry name" value="Kinesin_motor_dom"/>
</dbReference>
<dbReference type="AlphaFoldDB" id="A0A6J2XD72"/>
<proteinExistence type="inferred from homology"/>
<keyword evidence="7 8" id="KW-0505">Motor protein</keyword>
<comment type="similarity">
    <text evidence="7 8">Belongs to the TRAFAC class myosin-kinesin ATPase superfamily. Kinesin family.</text>
</comment>
<keyword evidence="11" id="KW-1185">Reference proteome</keyword>
<accession>A0A6J2XD72</accession>
<feature type="region of interest" description="Disordered" evidence="9">
    <location>
        <begin position="669"/>
        <end position="700"/>
    </location>
</feature>
<evidence type="ECO:0000256" key="1">
    <source>
        <dbReference type="ARBA" id="ARBA00004245"/>
    </source>
</evidence>
<dbReference type="CDD" id="cd00106">
    <property type="entry name" value="KISc"/>
    <property type="match status" value="1"/>
</dbReference>
<evidence type="ECO:0000313" key="11">
    <source>
        <dbReference type="Proteomes" id="UP000504635"/>
    </source>
</evidence>
<dbReference type="Proteomes" id="UP000504635">
    <property type="component" value="Unplaced"/>
</dbReference>
<dbReference type="SMART" id="SM00129">
    <property type="entry name" value="KISc"/>
    <property type="match status" value="1"/>
</dbReference>
<evidence type="ECO:0000259" key="10">
    <source>
        <dbReference type="PROSITE" id="PS50067"/>
    </source>
</evidence>
<evidence type="ECO:0000256" key="5">
    <source>
        <dbReference type="ARBA" id="ARBA00023054"/>
    </source>
</evidence>
<keyword evidence="6" id="KW-0206">Cytoskeleton</keyword>